<evidence type="ECO:0000313" key="5">
    <source>
        <dbReference type="Proteomes" id="UP000818603"/>
    </source>
</evidence>
<name>A0A8J3A2I6_9PROT</name>
<evidence type="ECO:0000313" key="2">
    <source>
        <dbReference type="EMBL" id="GGH98135.1"/>
    </source>
</evidence>
<keyword evidence="1" id="KW-0732">Signal</keyword>
<proteinExistence type="predicted"/>
<comment type="caution">
    <text evidence="2">The sequence shown here is derived from an EMBL/GenBank/DDBJ whole genome shotgun (WGS) entry which is preliminary data.</text>
</comment>
<evidence type="ECO:0000256" key="1">
    <source>
        <dbReference type="SAM" id="SignalP"/>
    </source>
</evidence>
<reference evidence="2" key="1">
    <citation type="journal article" date="2014" name="Int. J. Syst. Evol. Microbiol.">
        <title>Complete genome sequence of Corynebacterium casei LMG S-19264T (=DSM 44701T), isolated from a smear-ripened cheese.</title>
        <authorList>
            <consortium name="US DOE Joint Genome Institute (JGI-PGF)"/>
            <person name="Walter F."/>
            <person name="Albersmeier A."/>
            <person name="Kalinowski J."/>
            <person name="Ruckert C."/>
        </authorList>
    </citation>
    <scope>NUCLEOTIDE SEQUENCE</scope>
    <source>
        <strain evidence="2">CGMCC 1.14984</strain>
    </source>
</reference>
<accession>A0A8J3A2I6</accession>
<feature type="chain" id="PRO_5035213170" evidence="1">
    <location>
        <begin position="23"/>
        <end position="288"/>
    </location>
</feature>
<reference evidence="2" key="3">
    <citation type="submission" date="2020-09" db="EMBL/GenBank/DDBJ databases">
        <authorList>
            <person name="Sun Q."/>
            <person name="Zhou Y."/>
        </authorList>
    </citation>
    <scope>NUCLEOTIDE SEQUENCE</scope>
    <source>
        <strain evidence="2">CGMCC 1.14984</strain>
    </source>
</reference>
<reference evidence="3 5" key="2">
    <citation type="submission" date="2020-02" db="EMBL/GenBank/DDBJ databases">
        <title>Genome sequence of Parvularcula flava strain NH6-79.</title>
        <authorList>
            <person name="Abdul Karim M.H."/>
            <person name="Lam M.Q."/>
            <person name="Chen S.J."/>
            <person name="Yahya A."/>
            <person name="Shahir S."/>
            <person name="Shamsir M.S."/>
            <person name="Chong C.S."/>
        </authorList>
    </citation>
    <scope>NUCLEOTIDE SEQUENCE [LARGE SCALE GENOMIC DNA]</scope>
    <source>
        <strain evidence="3 5">NH6-79</strain>
    </source>
</reference>
<dbReference type="Proteomes" id="UP000621856">
    <property type="component" value="Unassembled WGS sequence"/>
</dbReference>
<dbReference type="Proteomes" id="UP000818603">
    <property type="component" value="Unassembled WGS sequence"/>
</dbReference>
<evidence type="ECO:0000313" key="4">
    <source>
        <dbReference type="Proteomes" id="UP000621856"/>
    </source>
</evidence>
<feature type="signal peptide" evidence="1">
    <location>
        <begin position="1"/>
        <end position="22"/>
    </location>
</feature>
<organism evidence="2 4">
    <name type="scientific">Aquisalinus luteolus</name>
    <dbReference type="NCBI Taxonomy" id="1566827"/>
    <lineage>
        <taxon>Bacteria</taxon>
        <taxon>Pseudomonadati</taxon>
        <taxon>Pseudomonadota</taxon>
        <taxon>Alphaproteobacteria</taxon>
        <taxon>Parvularculales</taxon>
        <taxon>Parvularculaceae</taxon>
        <taxon>Aquisalinus</taxon>
    </lineage>
</organism>
<dbReference type="EMBL" id="VCJR02000002">
    <property type="protein sequence ID" value="NHK28325.1"/>
    <property type="molecule type" value="Genomic_DNA"/>
</dbReference>
<keyword evidence="5" id="KW-1185">Reference proteome</keyword>
<dbReference type="RefSeq" id="WP_155140231.1">
    <property type="nucleotide sequence ID" value="NZ_BMGZ01000002.1"/>
</dbReference>
<gene>
    <name evidence="3" type="ORF">FF098_010450</name>
    <name evidence="2" type="ORF">GCM10011355_21010</name>
</gene>
<protein>
    <submittedName>
        <fullName evidence="2">Uncharacterized protein</fullName>
    </submittedName>
</protein>
<dbReference type="AlphaFoldDB" id="A0A8J3A2I6"/>
<evidence type="ECO:0000313" key="3">
    <source>
        <dbReference type="EMBL" id="NHK28325.1"/>
    </source>
</evidence>
<dbReference type="EMBL" id="BMGZ01000002">
    <property type="protein sequence ID" value="GGH98135.1"/>
    <property type="molecule type" value="Genomic_DNA"/>
</dbReference>
<sequence length="288" mass="32198">MRILLFSILLAAAGLEASYAQIGGSSPRADTEKGPAGEQLTSTPDKRIIYEVPEWYDPDDPCPVKPADGDPLKLRVSSDKSLVQLSDTITLDFSLEYDPYRSYVLSNEIRERTCRNDPDCTEYVQWIIPDRGAYVHGLDLEGEDRSIILYAVEILDREKVLLADRSRSIDTREIPFNDYDPANSTPDPLLDSVFRIRGLIPIEKAVYMAPGERISETVSIAVADLGIGPGEYEIGAIYINRLEELSDEQREKYLYNSAGERVADVHSGKCVFFDFVLSKAPAVELIVQ</sequence>